<organism evidence="4">
    <name type="scientific">Gongylonema pulchrum</name>
    <dbReference type="NCBI Taxonomy" id="637853"/>
    <lineage>
        <taxon>Eukaryota</taxon>
        <taxon>Metazoa</taxon>
        <taxon>Ecdysozoa</taxon>
        <taxon>Nematoda</taxon>
        <taxon>Chromadorea</taxon>
        <taxon>Rhabditida</taxon>
        <taxon>Spirurina</taxon>
        <taxon>Spiruromorpha</taxon>
        <taxon>Spiruroidea</taxon>
        <taxon>Gongylonematidae</taxon>
        <taxon>Gongylonema</taxon>
    </lineage>
</organism>
<evidence type="ECO:0000313" key="4">
    <source>
        <dbReference type="WBParaSite" id="GPUH_0000163701-mRNA-1"/>
    </source>
</evidence>
<reference evidence="4" key="1">
    <citation type="submission" date="2016-06" db="UniProtKB">
        <authorList>
            <consortium name="WormBaseParasite"/>
        </authorList>
    </citation>
    <scope>IDENTIFICATION</scope>
</reference>
<dbReference type="AlphaFoldDB" id="A0A183CYU2"/>
<feature type="region of interest" description="Disordered" evidence="1">
    <location>
        <begin position="1"/>
        <end position="66"/>
    </location>
</feature>
<keyword evidence="3" id="KW-1185">Reference proteome</keyword>
<dbReference type="EMBL" id="UYRT01002077">
    <property type="protein sequence ID" value="VDK30582.1"/>
    <property type="molecule type" value="Genomic_DNA"/>
</dbReference>
<dbReference type="WBParaSite" id="GPUH_0000163701-mRNA-1">
    <property type="protein sequence ID" value="GPUH_0000163701-mRNA-1"/>
    <property type="gene ID" value="GPUH_0000163701"/>
</dbReference>
<gene>
    <name evidence="2" type="ORF">GPUH_LOCUS1633</name>
</gene>
<sequence length="108" mass="12311">MCNNDLLLRHRKSDRETPGKPNKAPPPGDAVTDLSSSRVEDKDFASGEPSKTSKPANGELIRPNVEPPTLDEMVKWRYIGVLTKKEAETFVNYSTEFRLYHQWNPLVR</sequence>
<reference evidence="2 3" key="2">
    <citation type="submission" date="2018-11" db="EMBL/GenBank/DDBJ databases">
        <authorList>
            <consortium name="Pathogen Informatics"/>
        </authorList>
    </citation>
    <scope>NUCLEOTIDE SEQUENCE [LARGE SCALE GENOMIC DNA]</scope>
</reference>
<evidence type="ECO:0000313" key="2">
    <source>
        <dbReference type="EMBL" id="VDK30582.1"/>
    </source>
</evidence>
<evidence type="ECO:0000313" key="3">
    <source>
        <dbReference type="Proteomes" id="UP000271098"/>
    </source>
</evidence>
<accession>A0A183CYU2</accession>
<evidence type="ECO:0000256" key="1">
    <source>
        <dbReference type="SAM" id="MobiDB-lite"/>
    </source>
</evidence>
<protein>
    <submittedName>
        <fullName evidence="4">SANT domain-containing protein</fullName>
    </submittedName>
</protein>
<dbReference type="OrthoDB" id="5779495at2759"/>
<proteinExistence type="predicted"/>
<dbReference type="Proteomes" id="UP000271098">
    <property type="component" value="Unassembled WGS sequence"/>
</dbReference>
<name>A0A183CYU2_9BILA</name>